<evidence type="ECO:0000256" key="2">
    <source>
        <dbReference type="ARBA" id="ARBA00022630"/>
    </source>
</evidence>
<evidence type="ECO:0000313" key="8">
    <source>
        <dbReference type="Proteomes" id="UP000250088"/>
    </source>
</evidence>
<organism evidence="7 8">
    <name type="scientific">Natrarchaeobaculum aegyptiacum</name>
    <dbReference type="NCBI Taxonomy" id="745377"/>
    <lineage>
        <taxon>Archaea</taxon>
        <taxon>Methanobacteriati</taxon>
        <taxon>Methanobacteriota</taxon>
        <taxon>Stenosarchaea group</taxon>
        <taxon>Halobacteria</taxon>
        <taxon>Halobacteriales</taxon>
        <taxon>Natrialbaceae</taxon>
        <taxon>Natrarchaeobaculum</taxon>
    </lineage>
</organism>
<dbReference type="GeneID" id="32895081"/>
<sequence length="365" mass="38786">MTDRYDVVVVGVGGMGTATVAALADSGVDVLGLERRDVPPVTTASVTGRTAPFVADESVPGPLLEAALTRWDALEADHDRRLLWRTGAVAAGPDAESAIATDGDDSHEVDVEERYPAVDLPEAYEASSVPVGGVLDAGECLLASITRALGAGATIRARERVVDWRSTDDGVRVETDHGAYAADALVVTAGPWTAGLIDDLEDIVVPERYVFAQFHPSTPETFTPDQFPVFDIRADDDQYVLAPAHRVPGLVVGSPRPANRTGPRATDPVDRDPTQADERRLRDAVDRYVPDGLGPTLGLETRLASTTPDGHPVVDTLPDQPNVAVAAGFDRRTFVLASVVGDALADLAIDGETDYDLEQFSLARF</sequence>
<feature type="compositionally biased region" description="Basic and acidic residues" evidence="5">
    <location>
        <begin position="267"/>
        <end position="278"/>
    </location>
</feature>
<feature type="domain" description="FAD dependent oxidoreductase" evidence="6">
    <location>
        <begin position="6"/>
        <end position="347"/>
    </location>
</feature>
<dbReference type="InterPro" id="IPR045170">
    <property type="entry name" value="MTOX"/>
</dbReference>
<keyword evidence="4" id="KW-0560">Oxidoreductase</keyword>
<dbReference type="RefSeq" id="WP_086888986.1">
    <property type="nucleotide sequence ID" value="NZ_CP019893.1"/>
</dbReference>
<dbReference type="PANTHER" id="PTHR10961:SF7">
    <property type="entry name" value="FAD DEPENDENT OXIDOREDUCTASE DOMAIN-CONTAINING PROTEIN"/>
    <property type="match status" value="1"/>
</dbReference>
<comment type="cofactor">
    <cofactor evidence="1">
        <name>FAD</name>
        <dbReference type="ChEBI" id="CHEBI:57692"/>
    </cofactor>
</comment>
<protein>
    <recommendedName>
        <fullName evidence="6">FAD dependent oxidoreductase domain-containing protein</fullName>
    </recommendedName>
</protein>
<dbReference type="Gene3D" id="3.50.50.60">
    <property type="entry name" value="FAD/NAD(P)-binding domain"/>
    <property type="match status" value="1"/>
</dbReference>
<dbReference type="KEGG" id="naj:B1756_13350"/>
<dbReference type="AlphaFoldDB" id="A0A2Z2HZQ6"/>
<dbReference type="OrthoDB" id="300965at2157"/>
<name>A0A2Z2HZQ6_9EURY</name>
<dbReference type="SUPFAM" id="SSF51905">
    <property type="entry name" value="FAD/NAD(P)-binding domain"/>
    <property type="match status" value="1"/>
</dbReference>
<proteinExistence type="predicted"/>
<evidence type="ECO:0000256" key="1">
    <source>
        <dbReference type="ARBA" id="ARBA00001974"/>
    </source>
</evidence>
<keyword evidence="3" id="KW-0274">FAD</keyword>
<dbReference type="GO" id="GO:0050660">
    <property type="term" value="F:flavin adenine dinucleotide binding"/>
    <property type="evidence" value="ECO:0007669"/>
    <property type="project" value="InterPro"/>
</dbReference>
<gene>
    <name evidence="7" type="ORF">B1756_13350</name>
</gene>
<dbReference type="InterPro" id="IPR006076">
    <property type="entry name" value="FAD-dep_OxRdtase"/>
</dbReference>
<dbReference type="EMBL" id="CP019893">
    <property type="protein sequence ID" value="ARS90614.1"/>
    <property type="molecule type" value="Genomic_DNA"/>
</dbReference>
<dbReference type="Pfam" id="PF01266">
    <property type="entry name" value="DAO"/>
    <property type="match status" value="1"/>
</dbReference>
<keyword evidence="2" id="KW-0285">Flavoprotein</keyword>
<evidence type="ECO:0000256" key="3">
    <source>
        <dbReference type="ARBA" id="ARBA00022827"/>
    </source>
</evidence>
<dbReference type="GO" id="GO:0008115">
    <property type="term" value="F:sarcosine oxidase activity"/>
    <property type="evidence" value="ECO:0007669"/>
    <property type="project" value="TreeGrafter"/>
</dbReference>
<dbReference type="Proteomes" id="UP000250088">
    <property type="component" value="Chromosome"/>
</dbReference>
<dbReference type="InterPro" id="IPR036188">
    <property type="entry name" value="FAD/NAD-bd_sf"/>
</dbReference>
<dbReference type="PANTHER" id="PTHR10961">
    <property type="entry name" value="PEROXISOMAL SARCOSINE OXIDASE"/>
    <property type="match status" value="1"/>
</dbReference>
<keyword evidence="8" id="KW-1185">Reference proteome</keyword>
<feature type="region of interest" description="Disordered" evidence="5">
    <location>
        <begin position="251"/>
        <end position="278"/>
    </location>
</feature>
<evidence type="ECO:0000256" key="5">
    <source>
        <dbReference type="SAM" id="MobiDB-lite"/>
    </source>
</evidence>
<dbReference type="Gene3D" id="3.30.9.10">
    <property type="entry name" value="D-Amino Acid Oxidase, subunit A, domain 2"/>
    <property type="match status" value="1"/>
</dbReference>
<reference evidence="8" key="1">
    <citation type="submission" date="2017-02" db="EMBL/GenBank/DDBJ databases">
        <title>Natronthermophilus aegyptiacus gen. nov.,sp. nov., an aerobic, extremely halophilic alkalithermophilic archaeon isolated from the athalassohaline Wadi An Natrun, Egypt.</title>
        <authorList>
            <person name="Zhao B."/>
        </authorList>
    </citation>
    <scope>NUCLEOTIDE SEQUENCE [LARGE SCALE GENOMIC DNA]</scope>
    <source>
        <strain evidence="8">JW/NM-HA 15</strain>
    </source>
</reference>
<evidence type="ECO:0000313" key="7">
    <source>
        <dbReference type="EMBL" id="ARS90614.1"/>
    </source>
</evidence>
<accession>A0A2Z2HZQ6</accession>
<evidence type="ECO:0000256" key="4">
    <source>
        <dbReference type="ARBA" id="ARBA00023002"/>
    </source>
</evidence>
<evidence type="ECO:0000259" key="6">
    <source>
        <dbReference type="Pfam" id="PF01266"/>
    </source>
</evidence>